<dbReference type="InterPro" id="IPR004360">
    <property type="entry name" value="Glyas_Fos-R_dOase_dom"/>
</dbReference>
<dbReference type="RefSeq" id="WP_266337197.1">
    <property type="nucleotide sequence ID" value="NZ_JAPKNK010000001.1"/>
</dbReference>
<name>A0A9X3DZE8_9HYPH</name>
<dbReference type="Pfam" id="PF00903">
    <property type="entry name" value="Glyoxalase"/>
    <property type="match status" value="1"/>
</dbReference>
<evidence type="ECO:0000259" key="1">
    <source>
        <dbReference type="PROSITE" id="PS51819"/>
    </source>
</evidence>
<feature type="domain" description="VOC" evidence="1">
    <location>
        <begin position="4"/>
        <end position="123"/>
    </location>
</feature>
<dbReference type="SUPFAM" id="SSF54593">
    <property type="entry name" value="Glyoxalase/Bleomycin resistance protein/Dihydroxybiphenyl dioxygenase"/>
    <property type="match status" value="1"/>
</dbReference>
<dbReference type="Proteomes" id="UP001144805">
    <property type="component" value="Unassembled WGS sequence"/>
</dbReference>
<dbReference type="Gene3D" id="3.30.720.120">
    <property type="match status" value="1"/>
</dbReference>
<evidence type="ECO:0000313" key="2">
    <source>
        <dbReference type="EMBL" id="MCX5568246.1"/>
    </source>
</evidence>
<accession>A0A9X3DZE8</accession>
<dbReference type="InterPro" id="IPR029068">
    <property type="entry name" value="Glyas_Bleomycin-R_OHBP_Dase"/>
</dbReference>
<protein>
    <submittedName>
        <fullName evidence="2">VOC family protein</fullName>
    </submittedName>
</protein>
<dbReference type="PANTHER" id="PTHR36503:SF1">
    <property type="entry name" value="BLR2520 PROTEIN"/>
    <property type="match status" value="1"/>
</dbReference>
<keyword evidence="3" id="KW-1185">Reference proteome</keyword>
<gene>
    <name evidence="2" type="ORF">OSH07_03470</name>
</gene>
<dbReference type="InterPro" id="IPR037523">
    <property type="entry name" value="VOC_core"/>
</dbReference>
<organism evidence="2 3">
    <name type="scientific">Kaistia nematophila</name>
    <dbReference type="NCBI Taxonomy" id="2994654"/>
    <lineage>
        <taxon>Bacteria</taxon>
        <taxon>Pseudomonadati</taxon>
        <taxon>Pseudomonadota</taxon>
        <taxon>Alphaproteobacteria</taxon>
        <taxon>Hyphomicrobiales</taxon>
        <taxon>Kaistiaceae</taxon>
        <taxon>Kaistia</taxon>
    </lineage>
</organism>
<dbReference type="Gene3D" id="3.30.720.110">
    <property type="match status" value="1"/>
</dbReference>
<dbReference type="PROSITE" id="PS51819">
    <property type="entry name" value="VOC"/>
    <property type="match status" value="1"/>
</dbReference>
<evidence type="ECO:0000313" key="3">
    <source>
        <dbReference type="Proteomes" id="UP001144805"/>
    </source>
</evidence>
<reference evidence="2" key="1">
    <citation type="submission" date="2022-11" db="EMBL/GenBank/DDBJ databases">
        <title>Biodiversity and phylogenetic relationships of bacteria.</title>
        <authorList>
            <person name="Machado R.A.R."/>
            <person name="Bhat A."/>
            <person name="Loulou A."/>
            <person name="Kallel S."/>
        </authorList>
    </citation>
    <scope>NUCLEOTIDE SEQUENCE</scope>
    <source>
        <strain evidence="2">K-TC2</strain>
    </source>
</reference>
<dbReference type="EMBL" id="JAPKNK010000001">
    <property type="protein sequence ID" value="MCX5568246.1"/>
    <property type="molecule type" value="Genomic_DNA"/>
</dbReference>
<dbReference type="PIRSF" id="PIRSF039020">
    <property type="entry name" value="EhpR"/>
    <property type="match status" value="1"/>
</dbReference>
<proteinExistence type="predicted"/>
<comment type="caution">
    <text evidence="2">The sequence shown here is derived from an EMBL/GenBank/DDBJ whole genome shotgun (WGS) entry which is preliminary data.</text>
</comment>
<dbReference type="PANTHER" id="PTHR36503">
    <property type="entry name" value="BLR2520 PROTEIN"/>
    <property type="match status" value="1"/>
</dbReference>
<sequence length="125" mass="13499">MTTTPNMILLYVKDTAASAAFYGDLLGQPAMNASPNFAALPLDNGMTLGLWGRAQAKPATSATANGANGEIVFMVENKAKIDTLYADWRQRGLRIEQELTELDFGPTFVALDPDGHRLRVCLPDA</sequence>
<dbReference type="InterPro" id="IPR026275">
    <property type="entry name" value="Glyoxalase/dOase/EhpR"/>
</dbReference>
<dbReference type="AlphaFoldDB" id="A0A9X3DZE8"/>